<reference evidence="2" key="1">
    <citation type="submission" date="2020-11" db="EMBL/GenBank/DDBJ databases">
        <title>Isolation and identification of active actinomycetes.</title>
        <authorList>
            <person name="Yu B."/>
        </authorList>
    </citation>
    <scope>NUCLEOTIDE SEQUENCE</scope>
    <source>
        <strain evidence="2">NEAU-YB345</strain>
    </source>
</reference>
<dbReference type="RefSeq" id="WP_196192622.1">
    <property type="nucleotide sequence ID" value="NZ_JADPRT010000002.1"/>
</dbReference>
<dbReference type="AlphaFoldDB" id="A0A931AXW7"/>
<evidence type="ECO:0000313" key="2">
    <source>
        <dbReference type="EMBL" id="MBF9067439.1"/>
    </source>
</evidence>
<proteinExistence type="predicted"/>
<protein>
    <submittedName>
        <fullName evidence="2">Uncharacterized protein</fullName>
    </submittedName>
</protein>
<keyword evidence="3" id="KW-1185">Reference proteome</keyword>
<accession>A0A931AXW7</accession>
<feature type="region of interest" description="Disordered" evidence="1">
    <location>
        <begin position="32"/>
        <end position="138"/>
    </location>
</feature>
<sequence length="249" mass="26357">MATNKITKAVEETAEKAEQALSKDFSQGYQGLLEETGKKSEQVAKGAVEDEAQNTKGIVKAGERPSESLPAPRPAEGTDPARGAKPTVAGDTSPGAVHTPPDGPPWPARDDIPGAARGKTLNPPNKRHTVSGVKSGQVKGDNSLILRGYEQSVHEDIAGIAAGNAEWDPVSQRYSINGRSYGIEPHGTVFPVEGDGIVNLGRNQYAALQHLIKAGGDPAAVPAFSRSPQFLKDPESVETALDLYRRMFS</sequence>
<dbReference type="Proteomes" id="UP000657385">
    <property type="component" value="Unassembled WGS sequence"/>
</dbReference>
<comment type="caution">
    <text evidence="2">The sequence shown here is derived from an EMBL/GenBank/DDBJ whole genome shotgun (WGS) entry which is preliminary data.</text>
</comment>
<gene>
    <name evidence="2" type="ORF">I2501_05225</name>
</gene>
<name>A0A931AXW7_9ACTN</name>
<organism evidence="2 3">
    <name type="scientific">Streptacidiphilus fuscans</name>
    <dbReference type="NCBI Taxonomy" id="2789292"/>
    <lineage>
        <taxon>Bacteria</taxon>
        <taxon>Bacillati</taxon>
        <taxon>Actinomycetota</taxon>
        <taxon>Actinomycetes</taxon>
        <taxon>Kitasatosporales</taxon>
        <taxon>Streptomycetaceae</taxon>
        <taxon>Streptacidiphilus</taxon>
    </lineage>
</organism>
<evidence type="ECO:0000256" key="1">
    <source>
        <dbReference type="SAM" id="MobiDB-lite"/>
    </source>
</evidence>
<dbReference type="EMBL" id="JADPRT010000002">
    <property type="protein sequence ID" value="MBF9067439.1"/>
    <property type="molecule type" value="Genomic_DNA"/>
</dbReference>
<evidence type="ECO:0000313" key="3">
    <source>
        <dbReference type="Proteomes" id="UP000657385"/>
    </source>
</evidence>